<evidence type="ECO:0000259" key="1">
    <source>
        <dbReference type="Pfam" id="PF08241"/>
    </source>
</evidence>
<dbReference type="InterPro" id="IPR013216">
    <property type="entry name" value="Methyltransf_11"/>
</dbReference>
<evidence type="ECO:0000313" key="5">
    <source>
        <dbReference type="Proteomes" id="UP000285972"/>
    </source>
</evidence>
<name>A0A0G4JWP1_9GAMM</name>
<proteinExistence type="predicted"/>
<dbReference type="Proteomes" id="UP000044377">
    <property type="component" value="Unassembled WGS sequence"/>
</dbReference>
<reference evidence="3 5" key="3">
    <citation type="submission" date="2016-09" db="EMBL/GenBank/DDBJ databases">
        <authorList>
            <person name="Doonan J."/>
            <person name="Pachebat J.A."/>
            <person name="Golyshin P.N."/>
            <person name="Denman S."/>
            <person name="Mcdonald J.E."/>
        </authorList>
    </citation>
    <scope>NUCLEOTIDE SEQUENCE [LARGE SCALE GENOMIC DNA]</scope>
    <source>
        <strain evidence="3 5">FRB141</strain>
    </source>
</reference>
<feature type="domain" description="Methyltransferase type 11" evidence="1">
    <location>
        <begin position="76"/>
        <end position="125"/>
    </location>
</feature>
<organism evidence="2 4">
    <name type="scientific">Brenneria goodwinii</name>
    <dbReference type="NCBI Taxonomy" id="1109412"/>
    <lineage>
        <taxon>Bacteria</taxon>
        <taxon>Pseudomonadati</taxon>
        <taxon>Pseudomonadota</taxon>
        <taxon>Gammaproteobacteria</taxon>
        <taxon>Enterobacterales</taxon>
        <taxon>Pectobacteriaceae</taxon>
        <taxon>Brenneria</taxon>
    </lineage>
</organism>
<dbReference type="Gene3D" id="3.40.50.150">
    <property type="entry name" value="Vaccinia Virus protein VP39"/>
    <property type="match status" value="1"/>
</dbReference>
<keyword evidence="2" id="KW-0808">Transferase</keyword>
<dbReference type="SUPFAM" id="SSF53335">
    <property type="entry name" value="S-adenosyl-L-methionine-dependent methyltransferases"/>
    <property type="match status" value="1"/>
</dbReference>
<dbReference type="AlphaFoldDB" id="A0A0G4JWP1"/>
<dbReference type="Pfam" id="PF08241">
    <property type="entry name" value="Methyltransf_11"/>
    <property type="match status" value="1"/>
</dbReference>
<keyword evidence="2" id="KW-0489">Methyltransferase</keyword>
<dbReference type="PANTHER" id="PTHR43036:SF2">
    <property type="entry name" value="OS04G0481300 PROTEIN"/>
    <property type="match status" value="1"/>
</dbReference>
<dbReference type="GO" id="GO:0008757">
    <property type="term" value="F:S-adenosylmethionine-dependent methyltransferase activity"/>
    <property type="evidence" value="ECO:0007669"/>
    <property type="project" value="InterPro"/>
</dbReference>
<sequence length="238" mass="27009">MKPAQTPQTVLVPASWDDISWGGYYRESLEQALLPWWPKLFGFHLLKIGPLSAAINIKDCTISHQVNVAPDGDSVQVIADPHYLPFSEKSVDACLLAQTLSYSADPHRILREVDRVLIDDGWLILSTFNPVSLLGIAKLIPGLNKRQPYSSRMFTQMRIIDWLSLLNYEVVHHASLQVTPWRKNKGKLNKHFPIFGCLSLIVARKRTIPLSFTPMRTRLCKVPLGRTVGVTKIFRNRD</sequence>
<dbReference type="OrthoDB" id="6191410at2"/>
<keyword evidence="4" id="KW-1185">Reference proteome</keyword>
<dbReference type="InterPro" id="IPR029063">
    <property type="entry name" value="SAM-dependent_MTases_sf"/>
</dbReference>
<gene>
    <name evidence="3" type="ORF">BIY26_10950</name>
    <name evidence="2" type="ORF">BN1221_02778</name>
</gene>
<dbReference type="EC" id="2.1.1.-" evidence="2"/>
<reference evidence="4" key="1">
    <citation type="submission" date="2015-01" db="EMBL/GenBank/DDBJ databases">
        <authorList>
            <person name="Paterson Steve"/>
        </authorList>
    </citation>
    <scope>NUCLEOTIDE SEQUENCE [LARGE SCALE GENOMIC DNA]</scope>
    <source>
        <strain evidence="4">OBR1</strain>
    </source>
</reference>
<dbReference type="Proteomes" id="UP000285972">
    <property type="component" value="Unassembled WGS sequence"/>
</dbReference>
<evidence type="ECO:0000313" key="2">
    <source>
        <dbReference type="EMBL" id="CPR17669.1"/>
    </source>
</evidence>
<accession>A0A0G4JWP1</accession>
<dbReference type="EMBL" id="CGIG01000001">
    <property type="protein sequence ID" value="CPR17669.1"/>
    <property type="molecule type" value="Genomic_DNA"/>
</dbReference>
<evidence type="ECO:0000313" key="3">
    <source>
        <dbReference type="EMBL" id="RLM23928.1"/>
    </source>
</evidence>
<dbReference type="STRING" id="1109412.BN1221_02778"/>
<dbReference type="EMBL" id="MJLX01000026">
    <property type="protein sequence ID" value="RLM23928.1"/>
    <property type="molecule type" value="Genomic_DNA"/>
</dbReference>
<evidence type="ECO:0000313" key="4">
    <source>
        <dbReference type="Proteomes" id="UP000044377"/>
    </source>
</evidence>
<protein>
    <submittedName>
        <fullName evidence="2">FIG005121: SAM-dependent methyltransferase</fullName>
        <ecNumber evidence="2">2.1.1.-</ecNumber>
    </submittedName>
</protein>
<reference evidence="2" key="2">
    <citation type="submission" date="2015-01" db="EMBL/GenBank/DDBJ databases">
        <authorList>
            <person name="Xiang T."/>
            <person name="Song Y."/>
            <person name="Huang L."/>
            <person name="Wang B."/>
            <person name="Wu P."/>
        </authorList>
    </citation>
    <scope>NUCLEOTIDE SEQUENCE [LARGE SCALE GENOMIC DNA]</scope>
    <source>
        <strain evidence="2">OBR1</strain>
    </source>
</reference>
<dbReference type="GO" id="GO:0032259">
    <property type="term" value="P:methylation"/>
    <property type="evidence" value="ECO:0007669"/>
    <property type="project" value="UniProtKB-KW"/>
</dbReference>
<dbReference type="KEGG" id="bgj:AWC36_01540"/>
<dbReference type="PANTHER" id="PTHR43036">
    <property type="entry name" value="OSJNBB0011N17.9 PROTEIN"/>
    <property type="match status" value="1"/>
</dbReference>